<feature type="domain" description="Glycosyl hydrolases family 2 sugar binding" evidence="7">
    <location>
        <begin position="101"/>
        <end position="177"/>
    </location>
</feature>
<protein>
    <submittedName>
        <fullName evidence="8">Beta-galactosidase/beta-glucuronidase</fullName>
        <ecNumber evidence="8">3.2.1.23</ecNumber>
    </submittedName>
</protein>
<dbReference type="GO" id="GO:0005975">
    <property type="term" value="P:carbohydrate metabolic process"/>
    <property type="evidence" value="ECO:0007669"/>
    <property type="project" value="InterPro"/>
</dbReference>
<dbReference type="InterPro" id="IPR017853">
    <property type="entry name" value="GH"/>
</dbReference>
<dbReference type="STRING" id="338188.ERS852397_02897"/>
<dbReference type="InterPro" id="IPR008979">
    <property type="entry name" value="Galactose-bd-like_sf"/>
</dbReference>
<keyword evidence="3 8" id="KW-0326">Glycosidase</keyword>
<dbReference type="Gene3D" id="2.60.40.10">
    <property type="entry name" value="Immunoglobulins"/>
    <property type="match status" value="1"/>
</dbReference>
<keyword evidence="4" id="KW-0732">Signal</keyword>
<reference evidence="8 9" key="1">
    <citation type="submission" date="2015-09" db="EMBL/GenBank/DDBJ databases">
        <authorList>
            <consortium name="Pathogen Informatics"/>
        </authorList>
    </citation>
    <scope>NUCLEOTIDE SEQUENCE [LARGE SCALE GENOMIC DNA]</scope>
    <source>
        <strain evidence="8 9">2789STDY5608840</strain>
    </source>
</reference>
<dbReference type="InterPro" id="IPR006104">
    <property type="entry name" value="Glyco_hydro_2_N"/>
</dbReference>
<dbReference type="SUPFAM" id="SSF51445">
    <property type="entry name" value="(Trans)glycosidases"/>
    <property type="match status" value="1"/>
</dbReference>
<dbReference type="InterPro" id="IPR013783">
    <property type="entry name" value="Ig-like_fold"/>
</dbReference>
<accession>A0A174ICA8</accession>
<dbReference type="EC" id="3.2.1.23" evidence="8"/>
<gene>
    <name evidence="8" type="primary">ebgA_3</name>
    <name evidence="8" type="ORF">ERS852397_02897</name>
</gene>
<evidence type="ECO:0000259" key="7">
    <source>
        <dbReference type="Pfam" id="PF02837"/>
    </source>
</evidence>
<evidence type="ECO:0000259" key="6">
    <source>
        <dbReference type="Pfam" id="PF02836"/>
    </source>
</evidence>
<dbReference type="PANTHER" id="PTHR42732:SF2">
    <property type="entry name" value="BETA-MANNOSIDASE"/>
    <property type="match status" value="1"/>
</dbReference>
<dbReference type="Pfam" id="PF02837">
    <property type="entry name" value="Glyco_hydro_2_N"/>
    <property type="match status" value="1"/>
</dbReference>
<evidence type="ECO:0000256" key="3">
    <source>
        <dbReference type="ARBA" id="ARBA00023295"/>
    </source>
</evidence>
<dbReference type="Gene3D" id="3.20.20.80">
    <property type="entry name" value="Glycosidases"/>
    <property type="match status" value="1"/>
</dbReference>
<evidence type="ECO:0000256" key="4">
    <source>
        <dbReference type="SAM" id="SignalP"/>
    </source>
</evidence>
<evidence type="ECO:0000313" key="9">
    <source>
        <dbReference type="Proteomes" id="UP000095517"/>
    </source>
</evidence>
<feature type="domain" description="Glycoside hydrolase family 2 catalytic" evidence="6">
    <location>
        <begin position="351"/>
        <end position="477"/>
    </location>
</feature>
<name>A0A174ICA8_9BACE</name>
<dbReference type="Gene3D" id="2.60.120.260">
    <property type="entry name" value="Galactose-binding domain-like"/>
    <property type="match status" value="1"/>
</dbReference>
<sequence length="606" mass="68897">MNMKKNFLTMLLALALCSSTFAQWKPAGDKIKTSWGEQLDPKNVLPEYPRPIMERNDWKNLNGLWKYAITPKGTPAPATYQGDILVPFAVESSLSGVGKMINEKEELWYQRTFDVPSAWRGKQILLHFGAVDWKAEVWVNDVKVGEHTGGFTPFYFDITSVLNKGNNDLVVKVWDPSDRGEQPRGKQIANPHGIWYTPVTGIWQTVWLEPVATQYITNLKTTPDIDNNSVKVEVAVNTTSADKVEVKVFDGKNLVAKGAALNGVPVELAMPANAKLWSPDSPFLYNMEVTLYKDGKAIDQVKSYTAMRKYSIRKGQNGITRLQLNNKDYFQFGPLDQGWWPDGLYTAPTDEALVYDLKKTKDFGYNMVRKHVKVEPARWYTHCDQLGLIVWQDMPNGGPSPQWQARNYFNGTEVIRSAASEANYRKEWKEIIDCLYSYPSIAVWVPFNEAWGQFKTPEIVAWTKEYDPSRLVNPASGGNHYTCGDILDLHHYPGPNMFLYDPRRATVLGEYGGIGLVVEGNTWVNDKKNWGYVKFNTSDEVTNEYIKYGKHLLELIRKGFSAAVYTQTTDVEGEINGLMTYDRKVIKMNEAKVREINQQICNSLNK</sequence>
<dbReference type="InterPro" id="IPR006103">
    <property type="entry name" value="Glyco_hydro_2_cat"/>
</dbReference>
<dbReference type="Pfam" id="PF00703">
    <property type="entry name" value="Glyco_hydro_2"/>
    <property type="match status" value="1"/>
</dbReference>
<feature type="domain" description="Glycoside hydrolase family 2 immunoglobulin-like beta-sandwich" evidence="5">
    <location>
        <begin position="215"/>
        <end position="308"/>
    </location>
</feature>
<evidence type="ECO:0000256" key="2">
    <source>
        <dbReference type="ARBA" id="ARBA00022801"/>
    </source>
</evidence>
<dbReference type="SUPFAM" id="SSF49303">
    <property type="entry name" value="beta-Galactosidase/glucuronidase domain"/>
    <property type="match status" value="1"/>
</dbReference>
<feature type="chain" id="PRO_5008024165" evidence="4">
    <location>
        <begin position="23"/>
        <end position="606"/>
    </location>
</feature>
<dbReference type="InterPro" id="IPR006102">
    <property type="entry name" value="Ig-like_GH2"/>
</dbReference>
<proteinExistence type="inferred from homology"/>
<evidence type="ECO:0000256" key="1">
    <source>
        <dbReference type="ARBA" id="ARBA00007401"/>
    </source>
</evidence>
<dbReference type="PANTHER" id="PTHR42732">
    <property type="entry name" value="BETA-GALACTOSIDASE"/>
    <property type="match status" value="1"/>
</dbReference>
<evidence type="ECO:0000313" key="8">
    <source>
        <dbReference type="EMBL" id="CUO82750.1"/>
    </source>
</evidence>
<dbReference type="SUPFAM" id="SSF49785">
    <property type="entry name" value="Galactose-binding domain-like"/>
    <property type="match status" value="1"/>
</dbReference>
<evidence type="ECO:0000259" key="5">
    <source>
        <dbReference type="Pfam" id="PF00703"/>
    </source>
</evidence>
<dbReference type="AlphaFoldDB" id="A0A174ICA8"/>
<dbReference type="Pfam" id="PF02836">
    <property type="entry name" value="Glyco_hydro_2_C"/>
    <property type="match status" value="1"/>
</dbReference>
<dbReference type="Proteomes" id="UP000095517">
    <property type="component" value="Unassembled WGS sequence"/>
</dbReference>
<organism evidence="8 9">
    <name type="scientific">Bacteroides finegoldii</name>
    <dbReference type="NCBI Taxonomy" id="338188"/>
    <lineage>
        <taxon>Bacteria</taxon>
        <taxon>Pseudomonadati</taxon>
        <taxon>Bacteroidota</taxon>
        <taxon>Bacteroidia</taxon>
        <taxon>Bacteroidales</taxon>
        <taxon>Bacteroidaceae</taxon>
        <taxon>Bacteroides</taxon>
    </lineage>
</organism>
<dbReference type="EMBL" id="CYZH01000017">
    <property type="protein sequence ID" value="CUO82750.1"/>
    <property type="molecule type" value="Genomic_DNA"/>
</dbReference>
<dbReference type="InterPro" id="IPR036156">
    <property type="entry name" value="Beta-gal/glucu_dom_sf"/>
</dbReference>
<feature type="signal peptide" evidence="4">
    <location>
        <begin position="1"/>
        <end position="22"/>
    </location>
</feature>
<dbReference type="GO" id="GO:0004565">
    <property type="term" value="F:beta-galactosidase activity"/>
    <property type="evidence" value="ECO:0007669"/>
    <property type="project" value="UniProtKB-EC"/>
</dbReference>
<keyword evidence="2 8" id="KW-0378">Hydrolase</keyword>
<comment type="similarity">
    <text evidence="1">Belongs to the glycosyl hydrolase 2 family.</text>
</comment>
<dbReference type="InterPro" id="IPR051913">
    <property type="entry name" value="GH2_Domain-Containing"/>
</dbReference>